<keyword evidence="1" id="KW-1133">Transmembrane helix</keyword>
<dbReference type="EMBL" id="AY750710">
    <property type="protein sequence ID" value="AAU95079.1"/>
    <property type="molecule type" value="mRNA"/>
</dbReference>
<organism evidence="3">
    <name type="scientific">Glycine max</name>
    <name type="common">Soybean</name>
    <name type="synonym">Glycine hispida</name>
    <dbReference type="NCBI Taxonomy" id="3847"/>
    <lineage>
        <taxon>Eukaryota</taxon>
        <taxon>Viridiplantae</taxon>
        <taxon>Streptophyta</taxon>
        <taxon>Embryophyta</taxon>
        <taxon>Tracheophyta</taxon>
        <taxon>Spermatophyta</taxon>
        <taxon>Magnoliopsida</taxon>
        <taxon>eudicotyledons</taxon>
        <taxon>Gunneridae</taxon>
        <taxon>Pentapetalae</taxon>
        <taxon>rosids</taxon>
        <taxon>fabids</taxon>
        <taxon>Fabales</taxon>
        <taxon>Fabaceae</taxon>
        <taxon>Papilionoideae</taxon>
        <taxon>50 kb inversion clade</taxon>
        <taxon>NPAAA clade</taxon>
        <taxon>indigoferoid/millettioid clade</taxon>
        <taxon>Phaseoleae</taxon>
        <taxon>Glycine</taxon>
        <taxon>Glycine subgen. Soja</taxon>
    </lineage>
</organism>
<dbReference type="SUPFAM" id="SSF52540">
    <property type="entry name" value="P-loop containing nucleoside triphosphate hydrolases"/>
    <property type="match status" value="1"/>
</dbReference>
<feature type="non-terminal residue" evidence="3">
    <location>
        <position position="1"/>
    </location>
</feature>
<dbReference type="PANTHER" id="PTHR46033:SF1">
    <property type="entry name" value="PROTEIN MAIN-LIKE 2"/>
    <property type="match status" value="1"/>
</dbReference>
<feature type="transmembrane region" description="Helical" evidence="1">
    <location>
        <begin position="32"/>
        <end position="50"/>
    </location>
</feature>
<feature type="domain" description="Aminotransferase-like plant mobile" evidence="2">
    <location>
        <begin position="14"/>
        <end position="162"/>
    </location>
</feature>
<dbReference type="InterPro" id="IPR027417">
    <property type="entry name" value="P-loop_NTPase"/>
</dbReference>
<evidence type="ECO:0000259" key="2">
    <source>
        <dbReference type="Pfam" id="PF10536"/>
    </source>
</evidence>
<dbReference type="Pfam" id="PF10536">
    <property type="entry name" value="PMD"/>
    <property type="match status" value="1"/>
</dbReference>
<accession>Q5XM22</accession>
<dbReference type="GO" id="GO:0010073">
    <property type="term" value="P:meristem maintenance"/>
    <property type="evidence" value="ECO:0007669"/>
    <property type="project" value="InterPro"/>
</dbReference>
<dbReference type="ExpressionAtlas" id="Q5XM22">
    <property type="expression patterns" value="baseline"/>
</dbReference>
<sequence>GGLGKTTLTRGAYVLLGWVRDIFETRCQARRWIVAARAYLLHLVGCTLFANKSATYVRVVHLDAFRDLAHSGGCAYGVAALVHMYDQLKKVLLILDDVAGYLTLLQVNFVFINMLRSSRVIITTRKLTSIIVLCWIYEHFPSVHQCVTDDTYQETSPCAFRYSFQAPPIPTSGLPLA</sequence>
<evidence type="ECO:0000313" key="3">
    <source>
        <dbReference type="EMBL" id="AAU95079.1"/>
    </source>
</evidence>
<dbReference type="InterPro" id="IPR019557">
    <property type="entry name" value="AminoTfrase-like_pln_mobile"/>
</dbReference>
<keyword evidence="1" id="KW-0812">Transmembrane</keyword>
<feature type="non-terminal residue" evidence="3">
    <location>
        <position position="177"/>
    </location>
</feature>
<reference evidence="3" key="1">
    <citation type="submission" date="2004-09" db="EMBL/GenBank/DDBJ databases">
        <authorList>
            <person name="Liu J."/>
            <person name="Liu L."/>
            <person name="Wu J."/>
            <person name="Chen Y."/>
            <person name="Li K."/>
        </authorList>
    </citation>
    <scope>NUCLEOTIDE SEQUENCE</scope>
</reference>
<dbReference type="GO" id="GO:0043531">
    <property type="term" value="F:ADP binding"/>
    <property type="evidence" value="ECO:0007669"/>
    <property type="project" value="InterPro"/>
</dbReference>
<dbReference type="InterPro" id="IPR044824">
    <property type="entry name" value="MAIN-like"/>
</dbReference>
<protein>
    <submittedName>
        <fullName evidence="3">Resistance-like protein HAAS-2</fullName>
    </submittedName>
</protein>
<dbReference type="AlphaFoldDB" id="Q5XM22"/>
<proteinExistence type="evidence at transcript level"/>
<dbReference type="PANTHER" id="PTHR46033">
    <property type="entry name" value="PROTEIN MAIN-LIKE 2"/>
    <property type="match status" value="1"/>
</dbReference>
<feature type="transmembrane region" description="Helical" evidence="1">
    <location>
        <begin position="98"/>
        <end position="115"/>
    </location>
</feature>
<keyword evidence="1" id="KW-0472">Membrane</keyword>
<name>Q5XM22_SOYBN</name>
<dbReference type="Gene3D" id="3.40.50.300">
    <property type="entry name" value="P-loop containing nucleotide triphosphate hydrolases"/>
    <property type="match status" value="1"/>
</dbReference>
<evidence type="ECO:0000256" key="1">
    <source>
        <dbReference type="SAM" id="Phobius"/>
    </source>
</evidence>